<feature type="transmembrane region" description="Helical" evidence="6">
    <location>
        <begin position="379"/>
        <end position="398"/>
    </location>
</feature>
<evidence type="ECO:0000256" key="4">
    <source>
        <dbReference type="ARBA" id="ARBA00022989"/>
    </source>
</evidence>
<dbReference type="EMBL" id="MSFK01000039">
    <property type="protein sequence ID" value="PWY70301.1"/>
    <property type="molecule type" value="Genomic_DNA"/>
</dbReference>
<dbReference type="GO" id="GO:0022857">
    <property type="term" value="F:transmembrane transporter activity"/>
    <property type="evidence" value="ECO:0007669"/>
    <property type="project" value="InterPro"/>
</dbReference>
<keyword evidence="3 6" id="KW-0812">Transmembrane</keyword>
<accession>A0A317VAI0</accession>
<name>A0A317VAI0_9EURO</name>
<feature type="transmembrane region" description="Helical" evidence="6">
    <location>
        <begin position="351"/>
        <end position="373"/>
    </location>
</feature>
<feature type="transmembrane region" description="Helical" evidence="6">
    <location>
        <begin position="144"/>
        <end position="163"/>
    </location>
</feature>
<dbReference type="PIRSF" id="PIRSF006060">
    <property type="entry name" value="AA_transporter"/>
    <property type="match status" value="1"/>
</dbReference>
<dbReference type="RefSeq" id="XP_025462592.1">
    <property type="nucleotide sequence ID" value="XM_025617473.1"/>
</dbReference>
<evidence type="ECO:0000313" key="8">
    <source>
        <dbReference type="Proteomes" id="UP000246702"/>
    </source>
</evidence>
<comment type="caution">
    <text evidence="7">The sequence shown here is derived from an EMBL/GenBank/DDBJ whole genome shotgun (WGS) entry which is preliminary data.</text>
</comment>
<evidence type="ECO:0000256" key="6">
    <source>
        <dbReference type="SAM" id="Phobius"/>
    </source>
</evidence>
<dbReference type="GO" id="GO:0016020">
    <property type="term" value="C:membrane"/>
    <property type="evidence" value="ECO:0007669"/>
    <property type="project" value="UniProtKB-SubCell"/>
</dbReference>
<feature type="transmembrane region" description="Helical" evidence="6">
    <location>
        <begin position="257"/>
        <end position="277"/>
    </location>
</feature>
<evidence type="ECO:0000256" key="5">
    <source>
        <dbReference type="ARBA" id="ARBA00023136"/>
    </source>
</evidence>
<reference evidence="7 8" key="1">
    <citation type="submission" date="2016-12" db="EMBL/GenBank/DDBJ databases">
        <title>The genomes of Aspergillus section Nigri reveals drivers in fungal speciation.</title>
        <authorList>
            <consortium name="DOE Joint Genome Institute"/>
            <person name="Vesth T.C."/>
            <person name="Nybo J."/>
            <person name="Theobald S."/>
            <person name="Brandl J."/>
            <person name="Frisvad J.C."/>
            <person name="Nielsen K.F."/>
            <person name="Lyhne E.K."/>
            <person name="Kogle M.E."/>
            <person name="Kuo A."/>
            <person name="Riley R."/>
            <person name="Clum A."/>
            <person name="Nolan M."/>
            <person name="Lipzen A."/>
            <person name="Salamov A."/>
            <person name="Henrissat B."/>
            <person name="Wiebenga A."/>
            <person name="De Vries R.P."/>
            <person name="Grigoriev I.V."/>
            <person name="Mortensen U.H."/>
            <person name="Andersen M.R."/>
            <person name="Baker S.E."/>
        </authorList>
    </citation>
    <scope>NUCLEOTIDE SEQUENCE [LARGE SCALE GENOMIC DNA]</scope>
    <source>
        <strain evidence="7 8">CBS 115572</strain>
    </source>
</reference>
<keyword evidence="8" id="KW-1185">Reference proteome</keyword>
<feature type="transmembrane region" description="Helical" evidence="6">
    <location>
        <begin position="419"/>
        <end position="438"/>
    </location>
</feature>
<organism evidence="7 8">
    <name type="scientific">Aspergillus sclerotioniger CBS 115572</name>
    <dbReference type="NCBI Taxonomy" id="1450535"/>
    <lineage>
        <taxon>Eukaryota</taxon>
        <taxon>Fungi</taxon>
        <taxon>Dikarya</taxon>
        <taxon>Ascomycota</taxon>
        <taxon>Pezizomycotina</taxon>
        <taxon>Eurotiomycetes</taxon>
        <taxon>Eurotiomycetidae</taxon>
        <taxon>Eurotiales</taxon>
        <taxon>Aspergillaceae</taxon>
        <taxon>Aspergillus</taxon>
        <taxon>Aspergillus subgen. Circumdati</taxon>
    </lineage>
</organism>
<dbReference type="PANTHER" id="PTHR45649:SF13">
    <property type="entry name" value="THIAMINE TRANSPORTER THI9"/>
    <property type="match status" value="1"/>
</dbReference>
<feature type="transmembrane region" description="Helical" evidence="6">
    <location>
        <begin position="67"/>
        <end position="84"/>
    </location>
</feature>
<gene>
    <name evidence="7" type="ORF">BO94DRAFT_628291</name>
</gene>
<protein>
    <submittedName>
        <fullName evidence="7">Putative amino acid permease</fullName>
    </submittedName>
</protein>
<feature type="transmembrane region" description="Helical" evidence="6">
    <location>
        <begin position="170"/>
        <end position="192"/>
    </location>
</feature>
<keyword evidence="4 6" id="KW-1133">Transmembrane helix</keyword>
<feature type="transmembrane region" description="Helical" evidence="6">
    <location>
        <begin position="444"/>
        <end position="465"/>
    </location>
</feature>
<evidence type="ECO:0000256" key="2">
    <source>
        <dbReference type="ARBA" id="ARBA00022448"/>
    </source>
</evidence>
<dbReference type="OrthoDB" id="10054429at2759"/>
<feature type="transmembrane region" description="Helical" evidence="6">
    <location>
        <begin position="219"/>
        <end position="236"/>
    </location>
</feature>
<proteinExistence type="predicted"/>
<dbReference type="Gene3D" id="1.20.1740.10">
    <property type="entry name" value="Amino acid/polyamine transporter I"/>
    <property type="match status" value="1"/>
</dbReference>
<dbReference type="Pfam" id="PF13520">
    <property type="entry name" value="AA_permease_2"/>
    <property type="match status" value="1"/>
</dbReference>
<dbReference type="InterPro" id="IPR002293">
    <property type="entry name" value="AA/rel_permease1"/>
</dbReference>
<dbReference type="GeneID" id="37119616"/>
<feature type="transmembrane region" description="Helical" evidence="6">
    <location>
        <begin position="40"/>
        <end position="61"/>
    </location>
</feature>
<dbReference type="AlphaFoldDB" id="A0A317VAI0"/>
<evidence type="ECO:0000256" key="3">
    <source>
        <dbReference type="ARBA" id="ARBA00022692"/>
    </source>
</evidence>
<evidence type="ECO:0000256" key="1">
    <source>
        <dbReference type="ARBA" id="ARBA00004141"/>
    </source>
</evidence>
<dbReference type="PANTHER" id="PTHR45649">
    <property type="entry name" value="AMINO-ACID PERMEASE BAT1"/>
    <property type="match status" value="1"/>
</dbReference>
<dbReference type="STRING" id="1450535.A0A317VAI0"/>
<feature type="transmembrane region" description="Helical" evidence="6">
    <location>
        <begin position="297"/>
        <end position="320"/>
    </location>
</feature>
<dbReference type="Proteomes" id="UP000246702">
    <property type="component" value="Unassembled WGS sequence"/>
</dbReference>
<evidence type="ECO:0000313" key="7">
    <source>
        <dbReference type="EMBL" id="PWY70301.1"/>
    </source>
</evidence>
<keyword evidence="2" id="KW-0813">Transport</keyword>
<comment type="subcellular location">
    <subcellularLocation>
        <location evidence="1">Membrane</location>
        <topology evidence="1">Multi-pass membrane protein</topology>
    </subcellularLocation>
</comment>
<sequence length="481" mass="52709">MATRDKTATVTETDKSDEIAFGRLGYQQVLHRSYSLFENFSTSFAALYFVGGVRVTFTTGIAAGGPLAYWTSYIVTCSIYLWAAEAGGRRYGRLFGFIVAWWSTTAWTTFCASNTQSAVNYMLSELSVFNVDFPMDTNNLKFRAVQWICTEVFLGLAAWMNFASPRVFRWIFWLSNGAVFLDFILNLIWLPFGASDTYGLRTAHEAVMTTYNGTGVPDGWNWCLSYLATAGILIGFDASGHVAEETKSATINAAKGIFWSTVVSGVFGFAAVILFLFTSPPIDVLFSYDAPQPFVPLYAVVLGRGGHIVMNNTAIAITAASRLVFAVYRDGVLTLSHWVSRVSETGQPRNAVIVVWVVSAVISCTILPSSVAFTSLVSAAGVPSAAAYGLICLGRLTLTRNEKLDAKWSLGQWSKPFQFVALVWNAWVVAVLLSPYEFPVTAGTLNYAPIIMAIVTTFTLASWFVTPADAWLRQGFTHADE</sequence>
<keyword evidence="5 6" id="KW-0472">Membrane</keyword>
<feature type="transmembrane region" description="Helical" evidence="6">
    <location>
        <begin position="91"/>
        <end position="110"/>
    </location>
</feature>